<evidence type="ECO:0000256" key="2">
    <source>
        <dbReference type="ARBA" id="ARBA00023125"/>
    </source>
</evidence>
<reference evidence="6" key="1">
    <citation type="journal article" date="2019" name="Int. J. Syst. Evol. Microbiol.">
        <title>The Global Catalogue of Microorganisms (GCM) 10K type strain sequencing project: providing services to taxonomists for standard genome sequencing and annotation.</title>
        <authorList>
            <consortium name="The Broad Institute Genomics Platform"/>
            <consortium name="The Broad Institute Genome Sequencing Center for Infectious Disease"/>
            <person name="Wu L."/>
            <person name="Ma J."/>
        </authorList>
    </citation>
    <scope>NUCLEOTIDE SEQUENCE [LARGE SCALE GENOMIC DNA]</scope>
    <source>
        <strain evidence="6">JCM 17839</strain>
    </source>
</reference>
<dbReference type="SMART" id="SM00342">
    <property type="entry name" value="HTH_ARAC"/>
    <property type="match status" value="1"/>
</dbReference>
<dbReference type="InterPro" id="IPR018062">
    <property type="entry name" value="HTH_AraC-typ_CS"/>
</dbReference>
<dbReference type="Pfam" id="PF01965">
    <property type="entry name" value="DJ-1_PfpI"/>
    <property type="match status" value="1"/>
</dbReference>
<dbReference type="PROSITE" id="PS00041">
    <property type="entry name" value="HTH_ARAC_FAMILY_1"/>
    <property type="match status" value="1"/>
</dbReference>
<dbReference type="InterPro" id="IPR002818">
    <property type="entry name" value="DJ-1/PfpI"/>
</dbReference>
<comment type="caution">
    <text evidence="5">The sequence shown here is derived from an EMBL/GenBank/DDBJ whole genome shotgun (WGS) entry which is preliminary data.</text>
</comment>
<proteinExistence type="predicted"/>
<organism evidence="5 6">
    <name type="scientific">Microbacterium panaciterrae</name>
    <dbReference type="NCBI Taxonomy" id="985759"/>
    <lineage>
        <taxon>Bacteria</taxon>
        <taxon>Bacillati</taxon>
        <taxon>Actinomycetota</taxon>
        <taxon>Actinomycetes</taxon>
        <taxon>Micrococcales</taxon>
        <taxon>Microbacteriaceae</taxon>
        <taxon>Microbacterium</taxon>
    </lineage>
</organism>
<dbReference type="PROSITE" id="PS01124">
    <property type="entry name" value="HTH_ARAC_FAMILY_2"/>
    <property type="match status" value="1"/>
</dbReference>
<dbReference type="InterPro" id="IPR018060">
    <property type="entry name" value="HTH_AraC"/>
</dbReference>
<evidence type="ECO:0000259" key="4">
    <source>
        <dbReference type="PROSITE" id="PS01124"/>
    </source>
</evidence>
<dbReference type="InterPro" id="IPR052158">
    <property type="entry name" value="INH-QAR"/>
</dbReference>
<dbReference type="Gene3D" id="3.40.50.880">
    <property type="match status" value="1"/>
</dbReference>
<dbReference type="PANTHER" id="PTHR43130">
    <property type="entry name" value="ARAC-FAMILY TRANSCRIPTIONAL REGULATOR"/>
    <property type="match status" value="1"/>
</dbReference>
<dbReference type="PANTHER" id="PTHR43130:SF3">
    <property type="entry name" value="HTH-TYPE TRANSCRIPTIONAL REGULATOR RV1931C"/>
    <property type="match status" value="1"/>
</dbReference>
<keyword evidence="6" id="KW-1185">Reference proteome</keyword>
<dbReference type="RefSeq" id="WP_345188839.1">
    <property type="nucleotide sequence ID" value="NZ_BAABGP010000026.1"/>
</dbReference>
<evidence type="ECO:0000256" key="1">
    <source>
        <dbReference type="ARBA" id="ARBA00023015"/>
    </source>
</evidence>
<dbReference type="Proteomes" id="UP001500731">
    <property type="component" value="Unassembled WGS sequence"/>
</dbReference>
<keyword evidence="3" id="KW-0804">Transcription</keyword>
<accession>A0ABP8PUK3</accession>
<gene>
    <name evidence="5" type="ORF">GCM10023171_35730</name>
</gene>
<dbReference type="CDD" id="cd03137">
    <property type="entry name" value="GATase1_AraC_1"/>
    <property type="match status" value="1"/>
</dbReference>
<evidence type="ECO:0000313" key="5">
    <source>
        <dbReference type="EMBL" id="GAA4491603.1"/>
    </source>
</evidence>
<dbReference type="Gene3D" id="1.10.10.60">
    <property type="entry name" value="Homeodomain-like"/>
    <property type="match status" value="1"/>
</dbReference>
<evidence type="ECO:0000256" key="3">
    <source>
        <dbReference type="ARBA" id="ARBA00023163"/>
    </source>
</evidence>
<keyword evidence="2" id="KW-0238">DNA-binding</keyword>
<name>A0ABP8PUK3_9MICO</name>
<sequence length="314" mass="34645">MTRQHRVVVLAFDGVYPFDLGIPSRVLGAADGRYDVKTCSFDGRPVRTSADFDVNVRHSSEVLRQADTVIIPGFTTNTPDLDATRNAARALTRVRRGTRLASICTGAFVLGAAGLLDGKRATTHWAAAPLFRQWYPAVHLDPDALFVDEDNTLTSAGAAAGVDLCLQLIRNDHGNEFANHVARMCVVPGWREGGQRPYMEGNQATNLAEGTSAVREWARRNLHEAVSLTALADQAHVSQRTLARRFQHELGMSPGRWLTQERIQRARQLLETTSQGIDEIASRVGFAGATSLREHFRASVGLTPQAYRRSFRDR</sequence>
<dbReference type="SUPFAM" id="SSF46689">
    <property type="entry name" value="Homeodomain-like"/>
    <property type="match status" value="2"/>
</dbReference>
<dbReference type="EMBL" id="BAABGP010000026">
    <property type="protein sequence ID" value="GAA4491603.1"/>
    <property type="molecule type" value="Genomic_DNA"/>
</dbReference>
<dbReference type="InterPro" id="IPR029062">
    <property type="entry name" value="Class_I_gatase-like"/>
</dbReference>
<evidence type="ECO:0000313" key="6">
    <source>
        <dbReference type="Proteomes" id="UP001500731"/>
    </source>
</evidence>
<protein>
    <submittedName>
        <fullName evidence="5">Helix-turn-helix domain-containing protein</fullName>
    </submittedName>
</protein>
<dbReference type="Pfam" id="PF12833">
    <property type="entry name" value="HTH_18"/>
    <property type="match status" value="1"/>
</dbReference>
<keyword evidence="1" id="KW-0805">Transcription regulation</keyword>
<dbReference type="InterPro" id="IPR009057">
    <property type="entry name" value="Homeodomain-like_sf"/>
</dbReference>
<feature type="domain" description="HTH araC/xylS-type" evidence="4">
    <location>
        <begin position="212"/>
        <end position="310"/>
    </location>
</feature>
<dbReference type="SUPFAM" id="SSF52317">
    <property type="entry name" value="Class I glutamine amidotransferase-like"/>
    <property type="match status" value="1"/>
</dbReference>